<evidence type="ECO:0000313" key="1">
    <source>
        <dbReference type="EMBL" id="EMK24839.1"/>
    </source>
</evidence>
<accession>M6FFJ4</accession>
<proteinExistence type="predicted"/>
<name>M6FFJ4_9LEPT</name>
<dbReference type="Proteomes" id="UP000011980">
    <property type="component" value="Unassembled WGS sequence"/>
</dbReference>
<dbReference type="EMBL" id="ANCE01000080">
    <property type="protein sequence ID" value="EMK24839.1"/>
    <property type="molecule type" value="Genomic_DNA"/>
</dbReference>
<evidence type="ECO:0000313" key="2">
    <source>
        <dbReference type="Proteomes" id="UP000011980"/>
    </source>
</evidence>
<sequence length="44" mass="5069">MRILKNSRRGQVMCKKEWANPALPDRAFSSDQQIGGLFENKIFS</sequence>
<protein>
    <submittedName>
        <fullName evidence="1">Uncharacterized protein</fullName>
    </submittedName>
</protein>
<reference evidence="1 2" key="1">
    <citation type="submission" date="2013-01" db="EMBL/GenBank/DDBJ databases">
        <authorList>
            <person name="Harkins D.M."/>
            <person name="Durkin A.S."/>
            <person name="Brinkac L.M."/>
            <person name="Haft D.H."/>
            <person name="Selengut J.D."/>
            <person name="Sanka R."/>
            <person name="DePew J."/>
            <person name="Purushe J."/>
            <person name="Galloway R.L."/>
            <person name="Vinetz J.M."/>
            <person name="Sutton G.G."/>
            <person name="Nierman W.C."/>
            <person name="Fouts D.E."/>
        </authorList>
    </citation>
    <scope>NUCLEOTIDE SEQUENCE [LARGE SCALE GENOMIC DNA]</scope>
    <source>
        <strain evidence="1 2">Nikolaevo</strain>
    </source>
</reference>
<dbReference type="PATRIC" id="fig|1240687.3.peg.1570"/>
<organism evidence="1 2">
    <name type="scientific">Leptospira kirschneri serovar Bulgarica str. Nikolaevo</name>
    <dbReference type="NCBI Taxonomy" id="1240687"/>
    <lineage>
        <taxon>Bacteria</taxon>
        <taxon>Pseudomonadati</taxon>
        <taxon>Spirochaetota</taxon>
        <taxon>Spirochaetia</taxon>
        <taxon>Leptospirales</taxon>
        <taxon>Leptospiraceae</taxon>
        <taxon>Leptospira</taxon>
    </lineage>
</organism>
<dbReference type="AlphaFoldDB" id="M6FFJ4"/>
<gene>
    <name evidence="1" type="ORF">LEP1GSC008_3292</name>
</gene>
<comment type="caution">
    <text evidence="1">The sequence shown here is derived from an EMBL/GenBank/DDBJ whole genome shotgun (WGS) entry which is preliminary data.</text>
</comment>